<reference evidence="1" key="1">
    <citation type="submission" date="2012-10" db="EMBL/GenBank/DDBJ databases">
        <authorList>
            <person name="Harkins D.M."/>
            <person name="Durkin A.S."/>
            <person name="Brinkac L.M."/>
            <person name="Selengut J.D."/>
            <person name="Sanka R."/>
            <person name="DePew J."/>
            <person name="Purushe J."/>
            <person name="Picardeau M."/>
            <person name="Werts C."/>
            <person name="Goarant C."/>
            <person name="Vinetz J.M."/>
            <person name="Sutton G.G."/>
            <person name="Nelson W.C."/>
            <person name="Fouts D.E."/>
        </authorList>
    </citation>
    <scope>NUCLEOTIDE SEQUENCE [LARGE SCALE GENOMIC DNA]</scope>
    <source>
        <strain evidence="1">200802841</strain>
    </source>
</reference>
<proteinExistence type="predicted"/>
<sequence>MYCKKNFDNPFLKNNTQSDWKKIIYETYILTKSHRNSKNYFQKS</sequence>
<organism evidence="1 2">
    <name type="scientific">Leptospira kirschneri str. 200802841</name>
    <dbReference type="NCBI Taxonomy" id="1193047"/>
    <lineage>
        <taxon>Bacteria</taxon>
        <taxon>Pseudomonadati</taxon>
        <taxon>Spirochaetota</taxon>
        <taxon>Spirochaetia</taxon>
        <taxon>Leptospirales</taxon>
        <taxon>Leptospiraceae</taxon>
        <taxon>Leptospira</taxon>
    </lineage>
</organism>
<name>A0A828Y8A6_9LEPT</name>
<gene>
    <name evidence="1" type="ORF">LEP1GSC131_3815</name>
</gene>
<dbReference type="AlphaFoldDB" id="A0A828Y8A6"/>
<evidence type="ECO:0000313" key="2">
    <source>
        <dbReference type="Proteomes" id="UP000006339"/>
    </source>
</evidence>
<dbReference type="EMBL" id="AKWH02000008">
    <property type="protein sequence ID" value="EKO53390.1"/>
    <property type="molecule type" value="Genomic_DNA"/>
</dbReference>
<comment type="caution">
    <text evidence="1">The sequence shown here is derived from an EMBL/GenBank/DDBJ whole genome shotgun (WGS) entry which is preliminary data.</text>
</comment>
<evidence type="ECO:0000313" key="1">
    <source>
        <dbReference type="EMBL" id="EKO53390.1"/>
    </source>
</evidence>
<keyword evidence="2" id="KW-1185">Reference proteome</keyword>
<accession>A0A828Y8A6</accession>
<dbReference type="Proteomes" id="UP000006339">
    <property type="component" value="Unassembled WGS sequence"/>
</dbReference>
<protein>
    <submittedName>
        <fullName evidence="1">Uncharacterized protein</fullName>
    </submittedName>
</protein>